<dbReference type="Proteomes" id="UP000606974">
    <property type="component" value="Unassembled WGS sequence"/>
</dbReference>
<dbReference type="PANTHER" id="PTHR22624:SF49">
    <property type="entry name" value="CYSTEINE PROTEASE"/>
    <property type="match status" value="1"/>
</dbReference>
<dbReference type="EMBL" id="JAACFV010000149">
    <property type="protein sequence ID" value="KAF7504111.1"/>
    <property type="molecule type" value="Genomic_DNA"/>
</dbReference>
<proteinExistence type="inferred from homology"/>
<evidence type="ECO:0000256" key="12">
    <source>
        <dbReference type="SAM" id="MobiDB-lite"/>
    </source>
</evidence>
<evidence type="ECO:0000256" key="7">
    <source>
        <dbReference type="ARBA" id="ARBA00022807"/>
    </source>
</evidence>
<dbReference type="GO" id="GO:0015031">
    <property type="term" value="P:protein transport"/>
    <property type="evidence" value="ECO:0007669"/>
    <property type="project" value="UniProtKB-KW"/>
</dbReference>
<evidence type="ECO:0000259" key="13">
    <source>
        <dbReference type="Pfam" id="PF03416"/>
    </source>
</evidence>
<dbReference type="InterPro" id="IPR046792">
    <property type="entry name" value="Peptidase_C54_cat"/>
</dbReference>
<reference evidence="14" key="1">
    <citation type="submission" date="2020-02" db="EMBL/GenBank/DDBJ databases">
        <authorList>
            <person name="Palmer J.M."/>
        </authorList>
    </citation>
    <scope>NUCLEOTIDE SEQUENCE</scope>
    <source>
        <strain evidence="14">EPUS1.4</strain>
        <tissue evidence="14">Thallus</tissue>
    </source>
</reference>
<feature type="domain" description="Peptidase C54 catalytic" evidence="13">
    <location>
        <begin position="115"/>
        <end position="405"/>
    </location>
</feature>
<dbReference type="InterPro" id="IPR038765">
    <property type="entry name" value="Papain-like_cys_pep_sf"/>
</dbReference>
<keyword evidence="11" id="KW-0539">Nucleus</keyword>
<keyword evidence="15" id="KW-1185">Reference proteome</keyword>
<evidence type="ECO:0000256" key="5">
    <source>
        <dbReference type="ARBA" id="ARBA00022670"/>
    </source>
</evidence>
<comment type="similarity">
    <text evidence="2 11">Belongs to the peptidase C54 family.</text>
</comment>
<feature type="compositionally biased region" description="Acidic residues" evidence="12">
    <location>
        <begin position="436"/>
        <end position="457"/>
    </location>
</feature>
<evidence type="ECO:0000256" key="11">
    <source>
        <dbReference type="RuleBase" id="RU363115"/>
    </source>
</evidence>
<dbReference type="InterPro" id="IPR005078">
    <property type="entry name" value="Peptidase_C54"/>
</dbReference>
<keyword evidence="7" id="KW-0788">Thiol protease</keyword>
<comment type="catalytic activity">
    <reaction evidence="10">
        <text>[protein]-C-terminal L-amino acid-glycyl-phosphatidylethanolamide + H2O = [protein]-C-terminal L-amino acid-glycine + a 1,2-diacyl-sn-glycero-3-phosphoethanolamine</text>
        <dbReference type="Rhea" id="RHEA:67548"/>
        <dbReference type="Rhea" id="RHEA-COMP:17323"/>
        <dbReference type="Rhea" id="RHEA-COMP:17324"/>
        <dbReference type="ChEBI" id="CHEBI:15377"/>
        <dbReference type="ChEBI" id="CHEBI:64612"/>
        <dbReference type="ChEBI" id="CHEBI:172940"/>
        <dbReference type="ChEBI" id="CHEBI:172941"/>
    </reaction>
    <physiologicalReaction direction="left-to-right" evidence="10">
        <dbReference type="Rhea" id="RHEA:67549"/>
    </physiologicalReaction>
</comment>
<name>A0A8H7ABJ5_9EURO</name>
<feature type="region of interest" description="Disordered" evidence="12">
    <location>
        <begin position="419"/>
        <end position="457"/>
    </location>
</feature>
<dbReference type="GO" id="GO:0004197">
    <property type="term" value="F:cysteine-type endopeptidase activity"/>
    <property type="evidence" value="ECO:0007669"/>
    <property type="project" value="TreeGrafter"/>
</dbReference>
<dbReference type="OrthoDB" id="2960936at2759"/>
<evidence type="ECO:0000313" key="15">
    <source>
        <dbReference type="Proteomes" id="UP000606974"/>
    </source>
</evidence>
<organism evidence="14 15">
    <name type="scientific">Endocarpon pusillum</name>
    <dbReference type="NCBI Taxonomy" id="364733"/>
    <lineage>
        <taxon>Eukaryota</taxon>
        <taxon>Fungi</taxon>
        <taxon>Dikarya</taxon>
        <taxon>Ascomycota</taxon>
        <taxon>Pezizomycotina</taxon>
        <taxon>Eurotiomycetes</taxon>
        <taxon>Chaetothyriomycetidae</taxon>
        <taxon>Verrucariales</taxon>
        <taxon>Verrucariaceae</taxon>
        <taxon>Endocarpon</taxon>
    </lineage>
</organism>
<feature type="compositionally biased region" description="Low complexity" evidence="12">
    <location>
        <begin position="58"/>
        <end position="90"/>
    </location>
</feature>
<comment type="subcellular location">
    <subcellularLocation>
        <location evidence="11">Nucleus</location>
    </subcellularLocation>
    <subcellularLocation>
        <location evidence="11">Cytoplasm</location>
    </subcellularLocation>
    <subcellularLocation>
        <location evidence="1">Preautophagosomal structure</location>
    </subcellularLocation>
</comment>
<dbReference type="GO" id="GO:0016485">
    <property type="term" value="P:protein processing"/>
    <property type="evidence" value="ECO:0007669"/>
    <property type="project" value="TreeGrafter"/>
</dbReference>
<dbReference type="SUPFAM" id="SSF54001">
    <property type="entry name" value="Cysteine proteinases"/>
    <property type="match status" value="1"/>
</dbReference>
<dbReference type="GO" id="GO:0000423">
    <property type="term" value="P:mitophagy"/>
    <property type="evidence" value="ECO:0007669"/>
    <property type="project" value="TreeGrafter"/>
</dbReference>
<dbReference type="GO" id="GO:0005634">
    <property type="term" value="C:nucleus"/>
    <property type="evidence" value="ECO:0007669"/>
    <property type="project" value="UniProtKB-SubCell"/>
</dbReference>
<dbReference type="GO" id="GO:0000407">
    <property type="term" value="C:phagophore assembly site"/>
    <property type="evidence" value="ECO:0007669"/>
    <property type="project" value="UniProtKB-SubCell"/>
</dbReference>
<keyword evidence="6 11" id="KW-0378">Hydrolase</keyword>
<evidence type="ECO:0000256" key="3">
    <source>
        <dbReference type="ARBA" id="ARBA00022448"/>
    </source>
</evidence>
<sequence length="457" mass="50451">MFKSDLMNSGIVRYFWDPELKYNDQSGIPIWCLGREYTSPPPKPVSTTDHGDFVEIASSAADSQPPPSTTASTVSTSPESTASVPPTSSSFDDASIVDGDIPSMNNESAEGGWPSAFLDDFESRIWMTYRSNFPPIPRSQDPSATSSMTFAVRLRNLADREGFSSDTGWGCMIRSGQSLLANALIMLHQGRDWRRKRKQDAEEAKTVSLFADDPRAPFSIHRFVQHGATACGKHPGQWFGPSATASCIRALSTEGASAGLRVYVTSDSSDVYEDTFRSVAANTSNQIQPTLILLGIRLGPDRITPVYYEALKSTLTYPQSIGIAGGRPSSSHYFVGCQGDSFFYLDPHETRAALPFHADPSGYTEEELASVHTRRLRSLRISEMDPSMLLGFLIRDEKDWTDWKRRVAEFKGKTIVRVYDKSPPGDGQTKEREGAVDEVETFDDTEDEEDTLTEVGV</sequence>
<keyword evidence="9" id="KW-0072">Autophagy</keyword>
<gene>
    <name evidence="14" type="ORF">GJ744_002680</name>
</gene>
<dbReference type="GO" id="GO:0035973">
    <property type="term" value="P:aggrephagy"/>
    <property type="evidence" value="ECO:0007669"/>
    <property type="project" value="TreeGrafter"/>
</dbReference>
<dbReference type="Pfam" id="PF03416">
    <property type="entry name" value="Peptidase_C54"/>
    <property type="match status" value="1"/>
</dbReference>
<feature type="region of interest" description="Disordered" evidence="12">
    <location>
        <begin position="58"/>
        <end position="112"/>
    </location>
</feature>
<evidence type="ECO:0000256" key="9">
    <source>
        <dbReference type="ARBA" id="ARBA00023006"/>
    </source>
</evidence>
<keyword evidence="3" id="KW-0813">Transport</keyword>
<protein>
    <recommendedName>
        <fullName evidence="11">Cysteine protease</fullName>
        <ecNumber evidence="11">3.4.22.-</ecNumber>
    </recommendedName>
</protein>
<evidence type="ECO:0000256" key="6">
    <source>
        <dbReference type="ARBA" id="ARBA00022801"/>
    </source>
</evidence>
<dbReference type="PANTHER" id="PTHR22624">
    <property type="entry name" value="CYSTEINE PROTEASE ATG4"/>
    <property type="match status" value="1"/>
</dbReference>
<dbReference type="GO" id="GO:0000045">
    <property type="term" value="P:autophagosome assembly"/>
    <property type="evidence" value="ECO:0007669"/>
    <property type="project" value="TreeGrafter"/>
</dbReference>
<dbReference type="GO" id="GO:0019786">
    <property type="term" value="F:protein-phosphatidylethanolamide deconjugating activity"/>
    <property type="evidence" value="ECO:0007669"/>
    <property type="project" value="InterPro"/>
</dbReference>
<evidence type="ECO:0000256" key="4">
    <source>
        <dbReference type="ARBA" id="ARBA00022490"/>
    </source>
</evidence>
<comment type="caution">
    <text evidence="14">The sequence shown here is derived from an EMBL/GenBank/DDBJ whole genome shotgun (WGS) entry which is preliminary data.</text>
</comment>
<keyword evidence="4 11" id="KW-0963">Cytoplasm</keyword>
<evidence type="ECO:0000256" key="10">
    <source>
        <dbReference type="ARBA" id="ARBA00029362"/>
    </source>
</evidence>
<dbReference type="AlphaFoldDB" id="A0A8H7ABJ5"/>
<evidence type="ECO:0000256" key="1">
    <source>
        <dbReference type="ARBA" id="ARBA00004329"/>
    </source>
</evidence>
<comment type="function">
    <text evidence="11">Required for selective autophagic degradation of the nucleus (nucleophagy) as well as for mitophagy which contributes to regulate mitochondrial quantity and quality by eliminating the mitochondria to a basal level to fulfill cellular energy requirements and preventing excess ROS production.</text>
</comment>
<evidence type="ECO:0000256" key="8">
    <source>
        <dbReference type="ARBA" id="ARBA00022927"/>
    </source>
</evidence>
<dbReference type="GO" id="GO:0034727">
    <property type="term" value="P:piecemeal microautophagy of the nucleus"/>
    <property type="evidence" value="ECO:0007669"/>
    <property type="project" value="TreeGrafter"/>
</dbReference>
<keyword evidence="5 11" id="KW-0645">Protease</keyword>
<dbReference type="EC" id="3.4.22.-" evidence="11"/>
<evidence type="ECO:0000313" key="14">
    <source>
        <dbReference type="EMBL" id="KAF7504111.1"/>
    </source>
</evidence>
<evidence type="ECO:0000256" key="2">
    <source>
        <dbReference type="ARBA" id="ARBA00010958"/>
    </source>
</evidence>
<keyword evidence="8" id="KW-0653">Protein transport</keyword>
<accession>A0A8H7ABJ5</accession>